<evidence type="ECO:0000313" key="2">
    <source>
        <dbReference type="Proteomes" id="UP000304148"/>
    </source>
</evidence>
<organism evidence="1 2">
    <name type="scientific">Paenibacillus alvei</name>
    <name type="common">Bacillus alvei</name>
    <dbReference type="NCBI Taxonomy" id="44250"/>
    <lineage>
        <taxon>Bacteria</taxon>
        <taxon>Bacillati</taxon>
        <taxon>Bacillota</taxon>
        <taxon>Bacilli</taxon>
        <taxon>Bacillales</taxon>
        <taxon>Paenibacillaceae</taxon>
        <taxon>Paenibacillus</taxon>
    </lineage>
</organism>
<proteinExistence type="predicted"/>
<evidence type="ECO:0000313" key="1">
    <source>
        <dbReference type="EMBL" id="SYX81727.1"/>
    </source>
</evidence>
<gene>
    <name evidence="1" type="ORF">PBLR_10146</name>
</gene>
<name>A0A383R3I7_PAEAL</name>
<dbReference type="Proteomes" id="UP000304148">
    <property type="component" value="Chromosome"/>
</dbReference>
<reference evidence="2" key="1">
    <citation type="submission" date="2018-08" db="EMBL/GenBank/DDBJ databases">
        <authorList>
            <person name="Chevrot R."/>
        </authorList>
    </citation>
    <scope>NUCLEOTIDE SEQUENCE [LARGE SCALE GENOMIC DNA]</scope>
</reference>
<protein>
    <submittedName>
        <fullName evidence="1">Uncharacterized protein</fullName>
    </submittedName>
</protein>
<dbReference type="AlphaFoldDB" id="A0A383R3I7"/>
<dbReference type="EMBL" id="LS992241">
    <property type="protein sequence ID" value="SYX81727.1"/>
    <property type="molecule type" value="Genomic_DNA"/>
</dbReference>
<accession>A0A383R3I7</accession>
<sequence length="56" mass="6181">MSSGLWIVGDRNLFIAQALIGYIFDSELVKVKASRSSDAYVSHDIIEPLPLSLQIC</sequence>